<evidence type="ECO:0000313" key="10">
    <source>
        <dbReference type="EMBL" id="KAK9148521.1"/>
    </source>
</evidence>
<name>A0AAP0K9I9_9MAGN</name>
<keyword evidence="5 8" id="KW-0812">Transmembrane</keyword>
<evidence type="ECO:0000256" key="7">
    <source>
        <dbReference type="ARBA" id="ARBA00023136"/>
    </source>
</evidence>
<organism evidence="10 11">
    <name type="scientific">Stephania cephalantha</name>
    <dbReference type="NCBI Taxonomy" id="152367"/>
    <lineage>
        <taxon>Eukaryota</taxon>
        <taxon>Viridiplantae</taxon>
        <taxon>Streptophyta</taxon>
        <taxon>Embryophyta</taxon>
        <taxon>Tracheophyta</taxon>
        <taxon>Spermatophyta</taxon>
        <taxon>Magnoliopsida</taxon>
        <taxon>Ranunculales</taxon>
        <taxon>Menispermaceae</taxon>
        <taxon>Menispermoideae</taxon>
        <taxon>Cissampelideae</taxon>
        <taxon>Stephania</taxon>
    </lineage>
</organism>
<dbReference type="Pfam" id="PF04535">
    <property type="entry name" value="CASP_dom"/>
    <property type="match status" value="1"/>
</dbReference>
<comment type="caution">
    <text evidence="10">The sequence shown here is derived from an EMBL/GenBank/DDBJ whole genome shotgun (WGS) entry which is preliminary data.</text>
</comment>
<dbReference type="GO" id="GO:0005886">
    <property type="term" value="C:plasma membrane"/>
    <property type="evidence" value="ECO:0007669"/>
    <property type="project" value="UniProtKB-SubCell"/>
</dbReference>
<evidence type="ECO:0000256" key="1">
    <source>
        <dbReference type="ARBA" id="ARBA00004651"/>
    </source>
</evidence>
<dbReference type="PANTHER" id="PTHR33573">
    <property type="entry name" value="CASP-LIKE PROTEIN 4A4"/>
    <property type="match status" value="1"/>
</dbReference>
<gene>
    <name evidence="10" type="ORF">Scep_007278</name>
</gene>
<evidence type="ECO:0000256" key="8">
    <source>
        <dbReference type="RuleBase" id="RU361233"/>
    </source>
</evidence>
<proteinExistence type="inferred from homology"/>
<keyword evidence="11" id="KW-1185">Reference proteome</keyword>
<dbReference type="Proteomes" id="UP001419268">
    <property type="component" value="Unassembled WGS sequence"/>
</dbReference>
<keyword evidence="6 8" id="KW-1133">Transmembrane helix</keyword>
<evidence type="ECO:0000313" key="11">
    <source>
        <dbReference type="Proteomes" id="UP001419268"/>
    </source>
</evidence>
<evidence type="ECO:0000256" key="2">
    <source>
        <dbReference type="ARBA" id="ARBA00007651"/>
    </source>
</evidence>
<comment type="similarity">
    <text evidence="2 8">Belongs to the Casparian strip membrane proteins (CASP) family.</text>
</comment>
<sequence>MEKLTEKGSSAVVSRPHDHQDMGVEGYLRGNSSVRTTETLVRIVPMGFCVTAMVMMLKNSQTNDFGSVSYSDLGGFKYLVYANGICAGYSFLSAFFTAVNRPSTIFQTWTFFFFDQAMTYMILAAGALSAEVLYLAENGDAAITWSEACSVFDLFCRKAKMSTVITFATMVCYAVLSLLSSYRLFSNYDAPISFPCNNKGTEMPVFAA</sequence>
<keyword evidence="7 8" id="KW-0472">Membrane</keyword>
<protein>
    <recommendedName>
        <fullName evidence="8">CASP-like protein</fullName>
    </recommendedName>
</protein>
<evidence type="ECO:0000256" key="5">
    <source>
        <dbReference type="ARBA" id="ARBA00022692"/>
    </source>
</evidence>
<evidence type="ECO:0000259" key="9">
    <source>
        <dbReference type="Pfam" id="PF04535"/>
    </source>
</evidence>
<feature type="domain" description="Casparian strip membrane protein" evidence="9">
    <location>
        <begin position="32"/>
        <end position="172"/>
    </location>
</feature>
<reference evidence="10 11" key="1">
    <citation type="submission" date="2024-01" db="EMBL/GenBank/DDBJ databases">
        <title>Genome assemblies of Stephania.</title>
        <authorList>
            <person name="Yang L."/>
        </authorList>
    </citation>
    <scope>NUCLEOTIDE SEQUENCE [LARGE SCALE GENOMIC DNA]</scope>
    <source>
        <strain evidence="10">JXDWG</strain>
        <tissue evidence="10">Leaf</tissue>
    </source>
</reference>
<feature type="transmembrane region" description="Helical" evidence="8">
    <location>
        <begin position="78"/>
        <end position="97"/>
    </location>
</feature>
<dbReference type="InterPro" id="IPR006702">
    <property type="entry name" value="CASP_dom"/>
</dbReference>
<dbReference type="AlphaFoldDB" id="A0AAP0K9I9"/>
<dbReference type="PANTHER" id="PTHR33573:SF46">
    <property type="entry name" value="CASP-LIKE PROTEIN 2A1"/>
    <property type="match status" value="1"/>
</dbReference>
<feature type="transmembrane region" description="Helical" evidence="8">
    <location>
        <begin position="117"/>
        <end position="136"/>
    </location>
</feature>
<feature type="transmembrane region" description="Helical" evidence="8">
    <location>
        <begin position="39"/>
        <end position="57"/>
    </location>
</feature>
<comment type="subunit">
    <text evidence="3 8">Homodimer and heterodimers.</text>
</comment>
<dbReference type="InterPro" id="IPR006459">
    <property type="entry name" value="CASP/CASPL"/>
</dbReference>
<keyword evidence="4 8" id="KW-1003">Cell membrane</keyword>
<evidence type="ECO:0000256" key="3">
    <source>
        <dbReference type="ARBA" id="ARBA00011489"/>
    </source>
</evidence>
<comment type="subcellular location">
    <subcellularLocation>
        <location evidence="1 8">Cell membrane</location>
        <topology evidence="1 8">Multi-pass membrane protein</topology>
    </subcellularLocation>
</comment>
<feature type="transmembrane region" description="Helical" evidence="8">
    <location>
        <begin position="164"/>
        <end position="185"/>
    </location>
</feature>
<evidence type="ECO:0000256" key="4">
    <source>
        <dbReference type="ARBA" id="ARBA00022475"/>
    </source>
</evidence>
<dbReference type="EMBL" id="JBBNAG010000003">
    <property type="protein sequence ID" value="KAK9148521.1"/>
    <property type="molecule type" value="Genomic_DNA"/>
</dbReference>
<dbReference type="NCBIfam" id="TIGR01569">
    <property type="entry name" value="A_tha_TIGR01569"/>
    <property type="match status" value="1"/>
</dbReference>
<evidence type="ECO:0000256" key="6">
    <source>
        <dbReference type="ARBA" id="ARBA00022989"/>
    </source>
</evidence>
<accession>A0AAP0K9I9</accession>